<sequence>MKRLKGFGIPVLLLITLYVVISSVSKSANAANNSTSTTVQTQSTSLVDDTAQRLYRGRQHELKQALTRYFDAAIASGDLVGAGVSIVQGDSVLLSDGFGKRHVKQQDRVDGQTVFRLGSLSKGFAGVLAAHLKCDDQLDWNDKVSDYLPEFQFGNGRMTHHITLAHILSQTSGAPYHSYTNLIEAGLPLTDIASRFNAVTPISAPGALYSYQNAMFALSGEIMHKVAGQDISSLLNDRFFKPLQMDHTSMDYDTLAQEANVAMPHAKRRYGWNPLKLNDHYYNAIAAGGINASAEDMAKWMQLLLGRHPEIMDKTALQEAFNPFIEIKGHGKYYQRWPGHMRSYYGFGWRIHTFEEQRQEKTMWHHGGSVNDYRNEIAVFPDSDLGICVLMNMNSKLASRVIPDVYAIVTRIYKEAEVK</sequence>
<dbReference type="PANTHER" id="PTHR46825:SF15">
    <property type="entry name" value="BETA-LACTAMASE-RELATED DOMAIN-CONTAINING PROTEIN"/>
    <property type="match status" value="1"/>
</dbReference>
<keyword evidence="1" id="KW-0732">Signal</keyword>
<feature type="domain" description="Beta-lactamase-related" evidence="2">
    <location>
        <begin position="67"/>
        <end position="399"/>
    </location>
</feature>
<dbReference type="EMBL" id="JBHSGP010000013">
    <property type="protein sequence ID" value="MFC4722169.1"/>
    <property type="molecule type" value="Genomic_DNA"/>
</dbReference>
<reference evidence="4" key="1">
    <citation type="journal article" date="2019" name="Int. J. Syst. Evol. Microbiol.">
        <title>The Global Catalogue of Microorganisms (GCM) 10K type strain sequencing project: providing services to taxonomists for standard genome sequencing and annotation.</title>
        <authorList>
            <consortium name="The Broad Institute Genomics Platform"/>
            <consortium name="The Broad Institute Genome Sequencing Center for Infectious Disease"/>
            <person name="Wu L."/>
            <person name="Ma J."/>
        </authorList>
    </citation>
    <scope>NUCLEOTIDE SEQUENCE [LARGE SCALE GENOMIC DNA]</scope>
    <source>
        <strain evidence="4">CCUG 63682</strain>
    </source>
</reference>
<evidence type="ECO:0000256" key="1">
    <source>
        <dbReference type="SAM" id="SignalP"/>
    </source>
</evidence>
<proteinExistence type="predicted"/>
<dbReference type="Pfam" id="PF00144">
    <property type="entry name" value="Beta-lactamase"/>
    <property type="match status" value="1"/>
</dbReference>
<protein>
    <submittedName>
        <fullName evidence="3">Serine hydrolase domain-containing protein</fullName>
        <ecNumber evidence="3">3.-.-.-</ecNumber>
    </submittedName>
</protein>
<dbReference type="InterPro" id="IPR012338">
    <property type="entry name" value="Beta-lactam/transpept-like"/>
</dbReference>
<organism evidence="3 4">
    <name type="scientific">Geojedonia litorea</name>
    <dbReference type="NCBI Taxonomy" id="1268269"/>
    <lineage>
        <taxon>Bacteria</taxon>
        <taxon>Pseudomonadati</taxon>
        <taxon>Bacteroidota</taxon>
        <taxon>Flavobacteriia</taxon>
        <taxon>Flavobacteriales</taxon>
        <taxon>Flavobacteriaceae</taxon>
        <taxon>Geojedonia</taxon>
    </lineage>
</organism>
<dbReference type="PANTHER" id="PTHR46825">
    <property type="entry name" value="D-ALANYL-D-ALANINE-CARBOXYPEPTIDASE/ENDOPEPTIDASE AMPH"/>
    <property type="match status" value="1"/>
</dbReference>
<dbReference type="SUPFAM" id="SSF56601">
    <property type="entry name" value="beta-lactamase/transpeptidase-like"/>
    <property type="match status" value="1"/>
</dbReference>
<evidence type="ECO:0000313" key="4">
    <source>
        <dbReference type="Proteomes" id="UP001595953"/>
    </source>
</evidence>
<feature type="chain" id="PRO_5046674246" evidence="1">
    <location>
        <begin position="31"/>
        <end position="419"/>
    </location>
</feature>
<keyword evidence="4" id="KW-1185">Reference proteome</keyword>
<dbReference type="InterPro" id="IPR050491">
    <property type="entry name" value="AmpC-like"/>
</dbReference>
<accession>A0ABV9N412</accession>
<dbReference type="RefSeq" id="WP_387962464.1">
    <property type="nucleotide sequence ID" value="NZ_JBHSGP010000013.1"/>
</dbReference>
<dbReference type="EC" id="3.-.-.-" evidence="3"/>
<dbReference type="Gene3D" id="3.40.710.10">
    <property type="entry name" value="DD-peptidase/beta-lactamase superfamily"/>
    <property type="match status" value="1"/>
</dbReference>
<name>A0ABV9N412_9FLAO</name>
<dbReference type="GO" id="GO:0016787">
    <property type="term" value="F:hydrolase activity"/>
    <property type="evidence" value="ECO:0007669"/>
    <property type="project" value="UniProtKB-KW"/>
</dbReference>
<gene>
    <name evidence="3" type="ORF">ACFO5O_07545</name>
</gene>
<dbReference type="InterPro" id="IPR001466">
    <property type="entry name" value="Beta-lactam-related"/>
</dbReference>
<keyword evidence="3" id="KW-0378">Hydrolase</keyword>
<evidence type="ECO:0000313" key="3">
    <source>
        <dbReference type="EMBL" id="MFC4722169.1"/>
    </source>
</evidence>
<feature type="signal peptide" evidence="1">
    <location>
        <begin position="1"/>
        <end position="30"/>
    </location>
</feature>
<dbReference type="Proteomes" id="UP001595953">
    <property type="component" value="Unassembled WGS sequence"/>
</dbReference>
<evidence type="ECO:0000259" key="2">
    <source>
        <dbReference type="Pfam" id="PF00144"/>
    </source>
</evidence>
<comment type="caution">
    <text evidence="3">The sequence shown here is derived from an EMBL/GenBank/DDBJ whole genome shotgun (WGS) entry which is preliminary data.</text>
</comment>